<dbReference type="InterPro" id="IPR000742">
    <property type="entry name" value="EGF"/>
</dbReference>
<dbReference type="PANTHER" id="PTHR24049">
    <property type="entry name" value="CRUMBS FAMILY MEMBER"/>
    <property type="match status" value="1"/>
</dbReference>
<evidence type="ECO:0000313" key="6">
    <source>
        <dbReference type="EMBL" id="CAH3037276.1"/>
    </source>
</evidence>
<dbReference type="SMART" id="SM00179">
    <property type="entry name" value="EGF_CA"/>
    <property type="match status" value="1"/>
</dbReference>
<gene>
    <name evidence="6" type="ORF">PMEA_00022161</name>
</gene>
<evidence type="ECO:0000313" key="7">
    <source>
        <dbReference type="Proteomes" id="UP001159428"/>
    </source>
</evidence>
<dbReference type="Gene3D" id="2.10.25.10">
    <property type="entry name" value="Laminin"/>
    <property type="match status" value="2"/>
</dbReference>
<evidence type="ECO:0000259" key="5">
    <source>
        <dbReference type="PROSITE" id="PS50026"/>
    </source>
</evidence>
<dbReference type="GO" id="GO:0005509">
    <property type="term" value="F:calcium ion binding"/>
    <property type="evidence" value="ECO:0007669"/>
    <property type="project" value="InterPro"/>
</dbReference>
<sequence>GCQITNSCKNGGACVYDEKKQTYSCKCKPPWTGETCAKLVTCDSHPCKNNETCTDEVHGYNCSCAPGFHGTQCEKKACLVHQVCREVYRILMTYSES</sequence>
<dbReference type="PROSITE" id="PS50026">
    <property type="entry name" value="EGF_3"/>
    <property type="match status" value="2"/>
</dbReference>
<evidence type="ECO:0000256" key="2">
    <source>
        <dbReference type="ARBA" id="ARBA00022737"/>
    </source>
</evidence>
<dbReference type="CDD" id="cd00054">
    <property type="entry name" value="EGF_CA"/>
    <property type="match status" value="1"/>
</dbReference>
<feature type="domain" description="EGF-like" evidence="5">
    <location>
        <begin position="38"/>
        <end position="74"/>
    </location>
</feature>
<keyword evidence="1 4" id="KW-0245">EGF-like domain</keyword>
<dbReference type="PROSITE" id="PS00010">
    <property type="entry name" value="ASX_HYDROXYL"/>
    <property type="match status" value="1"/>
</dbReference>
<dbReference type="AlphaFoldDB" id="A0AAU9VV95"/>
<accession>A0AAU9VV95</accession>
<feature type="disulfide bond" evidence="4">
    <location>
        <begin position="27"/>
        <end position="36"/>
    </location>
</feature>
<dbReference type="Pfam" id="PF00008">
    <property type="entry name" value="EGF"/>
    <property type="match status" value="2"/>
</dbReference>
<dbReference type="PROSITE" id="PS00022">
    <property type="entry name" value="EGF_1"/>
    <property type="match status" value="2"/>
</dbReference>
<dbReference type="InterPro" id="IPR000152">
    <property type="entry name" value="EGF-type_Asp/Asn_hydroxyl_site"/>
</dbReference>
<comment type="caution">
    <text evidence="4">Lacks conserved residue(s) required for the propagation of feature annotation.</text>
</comment>
<feature type="non-terminal residue" evidence="6">
    <location>
        <position position="97"/>
    </location>
</feature>
<feature type="non-terminal residue" evidence="6">
    <location>
        <position position="1"/>
    </location>
</feature>
<organism evidence="6 7">
    <name type="scientific">Pocillopora meandrina</name>
    <dbReference type="NCBI Taxonomy" id="46732"/>
    <lineage>
        <taxon>Eukaryota</taxon>
        <taxon>Metazoa</taxon>
        <taxon>Cnidaria</taxon>
        <taxon>Anthozoa</taxon>
        <taxon>Hexacorallia</taxon>
        <taxon>Scleractinia</taxon>
        <taxon>Astrocoeniina</taxon>
        <taxon>Pocilloporidae</taxon>
        <taxon>Pocillopora</taxon>
    </lineage>
</organism>
<dbReference type="PRINTS" id="PR00010">
    <property type="entry name" value="EGFBLOOD"/>
</dbReference>
<keyword evidence="7" id="KW-1185">Reference proteome</keyword>
<name>A0AAU9VV95_9CNID</name>
<dbReference type="EMBL" id="CALNXJ010000004">
    <property type="protein sequence ID" value="CAH3037276.1"/>
    <property type="molecule type" value="Genomic_DNA"/>
</dbReference>
<evidence type="ECO:0000256" key="1">
    <source>
        <dbReference type="ARBA" id="ARBA00022536"/>
    </source>
</evidence>
<evidence type="ECO:0000256" key="4">
    <source>
        <dbReference type="PROSITE-ProRule" id="PRU00076"/>
    </source>
</evidence>
<keyword evidence="2" id="KW-0677">Repeat</keyword>
<dbReference type="InterPro" id="IPR051022">
    <property type="entry name" value="Notch_Cell-Fate_Det"/>
</dbReference>
<dbReference type="PROSITE" id="PS01186">
    <property type="entry name" value="EGF_2"/>
    <property type="match status" value="2"/>
</dbReference>
<protein>
    <recommendedName>
        <fullName evidence="5">EGF-like domain-containing protein</fullName>
    </recommendedName>
</protein>
<dbReference type="SMART" id="SM00181">
    <property type="entry name" value="EGF"/>
    <property type="match status" value="2"/>
</dbReference>
<dbReference type="InterPro" id="IPR001881">
    <property type="entry name" value="EGF-like_Ca-bd_dom"/>
</dbReference>
<dbReference type="FunFam" id="2.10.25.10:FF:000118">
    <property type="entry name" value="protein delta homolog 2"/>
    <property type="match status" value="1"/>
</dbReference>
<dbReference type="SUPFAM" id="SSF57196">
    <property type="entry name" value="EGF/Laminin"/>
    <property type="match status" value="2"/>
</dbReference>
<feature type="disulfide bond" evidence="4">
    <location>
        <begin position="64"/>
        <end position="73"/>
    </location>
</feature>
<dbReference type="Proteomes" id="UP001159428">
    <property type="component" value="Unassembled WGS sequence"/>
</dbReference>
<keyword evidence="3 4" id="KW-1015">Disulfide bond</keyword>
<reference evidence="6 7" key="1">
    <citation type="submission" date="2022-05" db="EMBL/GenBank/DDBJ databases">
        <authorList>
            <consortium name="Genoscope - CEA"/>
            <person name="William W."/>
        </authorList>
    </citation>
    <scope>NUCLEOTIDE SEQUENCE [LARGE SCALE GENOMIC DNA]</scope>
</reference>
<evidence type="ECO:0000256" key="3">
    <source>
        <dbReference type="ARBA" id="ARBA00023157"/>
    </source>
</evidence>
<feature type="domain" description="EGF-like" evidence="5">
    <location>
        <begin position="1"/>
        <end position="37"/>
    </location>
</feature>
<feature type="disulfide bond" evidence="4">
    <location>
        <begin position="8"/>
        <end position="25"/>
    </location>
</feature>
<comment type="caution">
    <text evidence="6">The sequence shown here is derived from an EMBL/GenBank/DDBJ whole genome shotgun (WGS) entry which is preliminary data.</text>
</comment>
<proteinExistence type="predicted"/>
<dbReference type="FunFam" id="2.10.25.10:FF:000784">
    <property type="entry name" value="Uncharacterized protein"/>
    <property type="match status" value="1"/>
</dbReference>